<dbReference type="EMBL" id="FNUZ01000004">
    <property type="protein sequence ID" value="SEG43152.1"/>
    <property type="molecule type" value="Genomic_DNA"/>
</dbReference>
<reference evidence="1 2" key="1">
    <citation type="submission" date="2016-10" db="EMBL/GenBank/DDBJ databases">
        <authorList>
            <person name="de Groot N.N."/>
        </authorList>
    </citation>
    <scope>NUCLEOTIDE SEQUENCE [LARGE SCALE GENOMIC DNA]</scope>
    <source>
        <strain evidence="1 2">DSM 26915</strain>
    </source>
</reference>
<proteinExistence type="predicted"/>
<organism evidence="1 2">
    <name type="scientific">Thalassococcus halodurans</name>
    <dbReference type="NCBI Taxonomy" id="373675"/>
    <lineage>
        <taxon>Bacteria</taxon>
        <taxon>Pseudomonadati</taxon>
        <taxon>Pseudomonadota</taxon>
        <taxon>Alphaproteobacteria</taxon>
        <taxon>Rhodobacterales</taxon>
        <taxon>Roseobacteraceae</taxon>
        <taxon>Thalassococcus</taxon>
    </lineage>
</organism>
<gene>
    <name evidence="1" type="ORF">SAMN04488045_2816</name>
</gene>
<dbReference type="RefSeq" id="WP_103911130.1">
    <property type="nucleotide sequence ID" value="NZ_FNUZ01000004.1"/>
</dbReference>
<name>A0A1H6A468_9RHOB</name>
<dbReference type="Proteomes" id="UP000236752">
    <property type="component" value="Unassembled WGS sequence"/>
</dbReference>
<dbReference type="AlphaFoldDB" id="A0A1H6A468"/>
<keyword evidence="2" id="KW-1185">Reference proteome</keyword>
<sequence length="266" mass="30716">MATLNVQNYYLIRQTDAGSASDGRHVFDLPPVQLLDGDHRSPFVRDLSQSRYSGQPVFIKYVKAPNPEPQDVDLCRGVGLVEHICDPEDHFMALSKKHYTRFEEELDGSFEELHPVNLYRYPGKRSGKIKPSDYRIGTIKWRDTIVDWCDFANSIFDLVDYTDFHRHGTRAMRGEAEYGTLYPLVKTDCRFENLNDFKDKSRTAVGNFRCYVLRRLSLKPAELPALFQFDFGQTLVREDIAEELRKYRKPGSLCPYPPIPIIRAAA</sequence>
<dbReference type="OrthoDB" id="7867583at2"/>
<evidence type="ECO:0000313" key="1">
    <source>
        <dbReference type="EMBL" id="SEG43152.1"/>
    </source>
</evidence>
<evidence type="ECO:0000313" key="2">
    <source>
        <dbReference type="Proteomes" id="UP000236752"/>
    </source>
</evidence>
<accession>A0A1H6A468</accession>
<protein>
    <submittedName>
        <fullName evidence="1">Uncharacterized protein</fullName>
    </submittedName>
</protein>